<dbReference type="Gene3D" id="3.20.20.450">
    <property type="entry name" value="EAL domain"/>
    <property type="match status" value="1"/>
</dbReference>
<dbReference type="RefSeq" id="WP_270879275.1">
    <property type="nucleotide sequence ID" value="NZ_JAQFVF010000023.1"/>
</dbReference>
<evidence type="ECO:0000259" key="1">
    <source>
        <dbReference type="PROSITE" id="PS50112"/>
    </source>
</evidence>
<feature type="domain" description="PAS" evidence="1">
    <location>
        <begin position="19"/>
        <end position="83"/>
    </location>
</feature>
<evidence type="ECO:0000259" key="2">
    <source>
        <dbReference type="PROSITE" id="PS50113"/>
    </source>
</evidence>
<keyword evidence="6" id="KW-1185">Reference proteome</keyword>
<dbReference type="InterPro" id="IPR013767">
    <property type="entry name" value="PAS_fold"/>
</dbReference>
<feature type="domain" description="PAS" evidence="1">
    <location>
        <begin position="144"/>
        <end position="214"/>
    </location>
</feature>
<organism evidence="5 6">
    <name type="scientific">Paenibacillus aestuarii</name>
    <dbReference type="NCBI Taxonomy" id="516965"/>
    <lineage>
        <taxon>Bacteria</taxon>
        <taxon>Bacillati</taxon>
        <taxon>Bacillota</taxon>
        <taxon>Bacilli</taxon>
        <taxon>Bacillales</taxon>
        <taxon>Paenibacillaceae</taxon>
        <taxon>Paenibacillus</taxon>
    </lineage>
</organism>
<dbReference type="EMBL" id="JBHSMJ010000065">
    <property type="protein sequence ID" value="MFC5453020.1"/>
    <property type="molecule type" value="Genomic_DNA"/>
</dbReference>
<feature type="domain" description="GGDEF" evidence="4">
    <location>
        <begin position="299"/>
        <end position="432"/>
    </location>
</feature>
<accession>A0ABW0KIG1</accession>
<dbReference type="SMART" id="SM00267">
    <property type="entry name" value="GGDEF"/>
    <property type="match status" value="1"/>
</dbReference>
<dbReference type="Gene3D" id="3.30.450.20">
    <property type="entry name" value="PAS domain"/>
    <property type="match status" value="2"/>
</dbReference>
<evidence type="ECO:0000259" key="4">
    <source>
        <dbReference type="PROSITE" id="PS50887"/>
    </source>
</evidence>
<reference evidence="6" key="1">
    <citation type="journal article" date="2019" name="Int. J. Syst. Evol. Microbiol.">
        <title>The Global Catalogue of Microorganisms (GCM) 10K type strain sequencing project: providing services to taxonomists for standard genome sequencing and annotation.</title>
        <authorList>
            <consortium name="The Broad Institute Genomics Platform"/>
            <consortium name="The Broad Institute Genome Sequencing Center for Infectious Disease"/>
            <person name="Wu L."/>
            <person name="Ma J."/>
        </authorList>
    </citation>
    <scope>NUCLEOTIDE SEQUENCE [LARGE SCALE GENOMIC DNA]</scope>
    <source>
        <strain evidence="6">KACC 11904</strain>
    </source>
</reference>
<dbReference type="Proteomes" id="UP001596044">
    <property type="component" value="Unassembled WGS sequence"/>
</dbReference>
<comment type="caution">
    <text evidence="5">The sequence shown here is derived from an EMBL/GenBank/DDBJ whole genome shotgun (WGS) entry which is preliminary data.</text>
</comment>
<dbReference type="CDD" id="cd01948">
    <property type="entry name" value="EAL"/>
    <property type="match status" value="1"/>
</dbReference>
<dbReference type="InterPro" id="IPR035965">
    <property type="entry name" value="PAS-like_dom_sf"/>
</dbReference>
<dbReference type="InterPro" id="IPR029787">
    <property type="entry name" value="Nucleotide_cyclase"/>
</dbReference>
<dbReference type="SMART" id="SM00086">
    <property type="entry name" value="PAC"/>
    <property type="match status" value="2"/>
</dbReference>
<dbReference type="InterPro" id="IPR001610">
    <property type="entry name" value="PAC"/>
</dbReference>
<sequence>MTSFFSTERMNKLEQDLHYAQEIVEALTGHSAVAFVVCDLNHRVQYSNERFHKTFGWNAPELFGQSLPTIPVEVRQSFQELLHVNHWEFQTTGARRLCKDESTLTVQESVMPLRDLEGTVTAYAYVVSDITDNSNDVERKLMESRQRLQSLFDNNPDAVISLDMSGKLTGMNPATYRLSGYTLEELGRLPVEQLFAPQDLHQFRQGFERTMSGRPQNFETMISSKNGAKLALHVTLVPISYDGTINGVYGIAKNITERKQAEDLIQYMAYYDALTDLPNRRLFERKVMLHLNEADEGQTKIAILYLDLDGFKFINDSLGHSFGDLVLKEVAARLKSSTREIDTVGRMGGDEFTICIPHVRTTEDVQPIAERILHELRQPFQLQGQDFYLSASIGVALYPDHGSQAEMLMHHADTALYKVKEYGKNHVKIYSQSMNEEAIRRQQLESELHKALKRDEFILHYQPQIDVQTDKIIGLEALVRWDHPFRGLMYPGDFITIAEETGLIVPIGKKVLEMACRQCKTWHDQGFTNLRVAVNLSQIQLRQDDFVDTVDRILRAAGLPPTALELEITESIAMHNTEFVLKQLHNLVALGVQISIDDFGTGFSSLSYLSKFPIHRLKIDRSFITNIANRSESAIITSIVGLAHNLNLSVIVEGVETQLQREVLPKLGCTEMQGYLFSKPVPPEVCIPLLKKSTI</sequence>
<gene>
    <name evidence="5" type="ORF">ACFPOG_32930</name>
</gene>
<feature type="domain" description="EAL" evidence="3">
    <location>
        <begin position="441"/>
        <end position="694"/>
    </location>
</feature>
<evidence type="ECO:0000313" key="5">
    <source>
        <dbReference type="EMBL" id="MFC5453020.1"/>
    </source>
</evidence>
<dbReference type="InterPro" id="IPR035919">
    <property type="entry name" value="EAL_sf"/>
</dbReference>
<dbReference type="Gene3D" id="3.30.70.270">
    <property type="match status" value="1"/>
</dbReference>
<proteinExistence type="predicted"/>
<protein>
    <submittedName>
        <fullName evidence="5">EAL domain-containing protein</fullName>
    </submittedName>
</protein>
<dbReference type="SUPFAM" id="SSF55073">
    <property type="entry name" value="Nucleotide cyclase"/>
    <property type="match status" value="1"/>
</dbReference>
<dbReference type="PROSITE" id="PS50113">
    <property type="entry name" value="PAC"/>
    <property type="match status" value="1"/>
</dbReference>
<dbReference type="Pfam" id="PF00990">
    <property type="entry name" value="GGDEF"/>
    <property type="match status" value="1"/>
</dbReference>
<dbReference type="InterPro" id="IPR013656">
    <property type="entry name" value="PAS_4"/>
</dbReference>
<dbReference type="PANTHER" id="PTHR44757:SF2">
    <property type="entry name" value="BIOFILM ARCHITECTURE MAINTENANCE PROTEIN MBAA"/>
    <property type="match status" value="1"/>
</dbReference>
<dbReference type="InterPro" id="IPR000700">
    <property type="entry name" value="PAS-assoc_C"/>
</dbReference>
<dbReference type="InterPro" id="IPR000160">
    <property type="entry name" value="GGDEF_dom"/>
</dbReference>
<dbReference type="CDD" id="cd00130">
    <property type="entry name" value="PAS"/>
    <property type="match status" value="2"/>
</dbReference>
<dbReference type="InterPro" id="IPR052155">
    <property type="entry name" value="Biofilm_reg_signaling"/>
</dbReference>
<dbReference type="NCBIfam" id="TIGR00254">
    <property type="entry name" value="GGDEF"/>
    <property type="match status" value="1"/>
</dbReference>
<dbReference type="SUPFAM" id="SSF141868">
    <property type="entry name" value="EAL domain-like"/>
    <property type="match status" value="1"/>
</dbReference>
<dbReference type="SMART" id="SM00052">
    <property type="entry name" value="EAL"/>
    <property type="match status" value="1"/>
</dbReference>
<dbReference type="Pfam" id="PF08448">
    <property type="entry name" value="PAS_4"/>
    <property type="match status" value="1"/>
</dbReference>
<dbReference type="NCBIfam" id="TIGR00229">
    <property type="entry name" value="sensory_box"/>
    <property type="match status" value="2"/>
</dbReference>
<dbReference type="PANTHER" id="PTHR44757">
    <property type="entry name" value="DIGUANYLATE CYCLASE DGCP"/>
    <property type="match status" value="1"/>
</dbReference>
<dbReference type="SUPFAM" id="SSF55785">
    <property type="entry name" value="PYP-like sensor domain (PAS domain)"/>
    <property type="match status" value="2"/>
</dbReference>
<dbReference type="CDD" id="cd01949">
    <property type="entry name" value="GGDEF"/>
    <property type="match status" value="1"/>
</dbReference>
<dbReference type="PROSITE" id="PS50112">
    <property type="entry name" value="PAS"/>
    <property type="match status" value="2"/>
</dbReference>
<dbReference type="InterPro" id="IPR001633">
    <property type="entry name" value="EAL_dom"/>
</dbReference>
<dbReference type="InterPro" id="IPR000014">
    <property type="entry name" value="PAS"/>
</dbReference>
<evidence type="ECO:0000313" key="6">
    <source>
        <dbReference type="Proteomes" id="UP001596044"/>
    </source>
</evidence>
<dbReference type="Pfam" id="PF00989">
    <property type="entry name" value="PAS"/>
    <property type="match status" value="1"/>
</dbReference>
<dbReference type="SMART" id="SM00091">
    <property type="entry name" value="PAS"/>
    <property type="match status" value="2"/>
</dbReference>
<dbReference type="Pfam" id="PF00563">
    <property type="entry name" value="EAL"/>
    <property type="match status" value="1"/>
</dbReference>
<dbReference type="PROSITE" id="PS50883">
    <property type="entry name" value="EAL"/>
    <property type="match status" value="1"/>
</dbReference>
<dbReference type="InterPro" id="IPR043128">
    <property type="entry name" value="Rev_trsase/Diguanyl_cyclase"/>
</dbReference>
<feature type="domain" description="PAC" evidence="2">
    <location>
        <begin position="216"/>
        <end position="267"/>
    </location>
</feature>
<dbReference type="PROSITE" id="PS50887">
    <property type="entry name" value="GGDEF"/>
    <property type="match status" value="1"/>
</dbReference>
<name>A0ABW0KIG1_9BACL</name>
<evidence type="ECO:0000259" key="3">
    <source>
        <dbReference type="PROSITE" id="PS50883"/>
    </source>
</evidence>